<dbReference type="GO" id="GO:0000785">
    <property type="term" value="C:chromatin"/>
    <property type="evidence" value="ECO:0007669"/>
    <property type="project" value="TreeGrafter"/>
</dbReference>
<dbReference type="SUPFAM" id="SSF49417">
    <property type="entry name" value="p53-like transcription factors"/>
    <property type="match status" value="1"/>
</dbReference>
<gene>
    <name evidence="9" type="ORF">D910_10838</name>
    <name evidence="8" type="ORF">YQE_06271</name>
</gene>
<evidence type="ECO:0000256" key="3">
    <source>
        <dbReference type="ARBA" id="ARBA00023163"/>
    </source>
</evidence>
<evidence type="ECO:0000256" key="4">
    <source>
        <dbReference type="ARBA" id="ARBA00023242"/>
    </source>
</evidence>
<evidence type="ECO:0000256" key="2">
    <source>
        <dbReference type="ARBA" id="ARBA00023125"/>
    </source>
</evidence>
<dbReference type="GO" id="GO:0000978">
    <property type="term" value="F:RNA polymerase II cis-regulatory region sequence-specific DNA binding"/>
    <property type="evidence" value="ECO:0007669"/>
    <property type="project" value="InterPro"/>
</dbReference>
<evidence type="ECO:0000256" key="1">
    <source>
        <dbReference type="ARBA" id="ARBA00023015"/>
    </source>
</evidence>
<name>N6UFL9_DENPD</name>
<dbReference type="OrthoDB" id="7442607at2759"/>
<evidence type="ECO:0000313" key="10">
    <source>
        <dbReference type="Proteomes" id="UP000030742"/>
    </source>
</evidence>
<comment type="caution">
    <text evidence="5">Lacks conserved residue(s) required for the propagation of feature annotation.</text>
</comment>
<dbReference type="GO" id="GO:0005634">
    <property type="term" value="C:nucleus"/>
    <property type="evidence" value="ECO:0007669"/>
    <property type="project" value="UniProtKB-SubCell"/>
</dbReference>
<dbReference type="Gene3D" id="2.60.40.820">
    <property type="entry name" value="Transcription factor, T-box"/>
    <property type="match status" value="1"/>
</dbReference>
<sequence>MASESRTNGEWIRYKFIDASSTSVPSPPNPGSCASIATDVESGRDSPVDVSSTSESSTPTQSHGDSRLPPIKNPLLQEKWTSEDLRHVTCHLETKDLWDKFNDLGTEMIITKTGRELVEFKFSNIDWMAIIEHSAASTIGSVGVQYGDHPVRKHAICTIGI</sequence>
<dbReference type="GO" id="GO:0000981">
    <property type="term" value="F:DNA-binding transcription factor activity, RNA polymerase II-specific"/>
    <property type="evidence" value="ECO:0007669"/>
    <property type="project" value="TreeGrafter"/>
</dbReference>
<dbReference type="PANTHER" id="PTHR11267:SF190">
    <property type="entry name" value="T-BOX TRANSCRIPTION FACTOR TBX20"/>
    <property type="match status" value="1"/>
</dbReference>
<protein>
    <recommendedName>
        <fullName evidence="7">T-box domain-containing protein</fullName>
    </recommendedName>
</protein>
<dbReference type="InterPro" id="IPR008967">
    <property type="entry name" value="p53-like_TF_DNA-bd_sf"/>
</dbReference>
<keyword evidence="4 5" id="KW-0539">Nucleus</keyword>
<dbReference type="PROSITE" id="PS50252">
    <property type="entry name" value="TBOX_3"/>
    <property type="match status" value="1"/>
</dbReference>
<dbReference type="PANTHER" id="PTHR11267">
    <property type="entry name" value="T-BOX PROTEIN-RELATED"/>
    <property type="match status" value="1"/>
</dbReference>
<dbReference type="InterPro" id="IPR046360">
    <property type="entry name" value="T-box_DNA-bd"/>
</dbReference>
<feature type="region of interest" description="Disordered" evidence="6">
    <location>
        <begin position="19"/>
        <end position="72"/>
    </location>
</feature>
<dbReference type="EMBL" id="KB740948">
    <property type="protein sequence ID" value="ENN77447.1"/>
    <property type="molecule type" value="Genomic_DNA"/>
</dbReference>
<proteinExistence type="predicted"/>
<dbReference type="GO" id="GO:0045893">
    <property type="term" value="P:positive regulation of DNA-templated transcription"/>
    <property type="evidence" value="ECO:0007669"/>
    <property type="project" value="InterPro"/>
</dbReference>
<feature type="compositionally biased region" description="Low complexity" evidence="6">
    <location>
        <begin position="48"/>
        <end position="62"/>
    </location>
</feature>
<accession>N6UFL9</accession>
<dbReference type="GO" id="GO:0001708">
    <property type="term" value="P:cell fate specification"/>
    <property type="evidence" value="ECO:0007669"/>
    <property type="project" value="TreeGrafter"/>
</dbReference>
<reference evidence="8 10" key="1">
    <citation type="journal article" date="2013" name="Genome Biol.">
        <title>Draft genome of the mountain pine beetle, Dendroctonus ponderosae Hopkins, a major forest pest.</title>
        <authorList>
            <person name="Keeling C.I."/>
            <person name="Yuen M.M."/>
            <person name="Liao N.Y."/>
            <person name="Docking T.R."/>
            <person name="Chan S.K."/>
            <person name="Taylor G.A."/>
            <person name="Palmquist D.L."/>
            <person name="Jackman S.D."/>
            <person name="Nguyen A."/>
            <person name="Li M."/>
            <person name="Henderson H."/>
            <person name="Janes J.K."/>
            <person name="Zhao Y."/>
            <person name="Pandoh P."/>
            <person name="Moore R."/>
            <person name="Sperling F.A."/>
            <person name="Huber D.P."/>
            <person name="Birol I."/>
            <person name="Jones S.J."/>
            <person name="Bohlmann J."/>
        </authorList>
    </citation>
    <scope>NUCLEOTIDE SEQUENCE</scope>
</reference>
<feature type="domain" description="T-box" evidence="7">
    <location>
        <begin position="92"/>
        <end position="117"/>
    </location>
</feature>
<feature type="non-terminal residue" evidence="8">
    <location>
        <position position="1"/>
    </location>
</feature>
<comment type="subcellular location">
    <subcellularLocation>
        <location evidence="5">Nucleus</location>
    </subcellularLocation>
</comment>
<dbReference type="STRING" id="77166.N6UFL9"/>
<evidence type="ECO:0000313" key="8">
    <source>
        <dbReference type="EMBL" id="ENN77447.1"/>
    </source>
</evidence>
<evidence type="ECO:0000256" key="5">
    <source>
        <dbReference type="PROSITE-ProRule" id="PRU00201"/>
    </source>
</evidence>
<keyword evidence="1" id="KW-0805">Transcription regulation</keyword>
<dbReference type="Pfam" id="PF00907">
    <property type="entry name" value="T-box"/>
    <property type="match status" value="1"/>
</dbReference>
<dbReference type="InterPro" id="IPR036960">
    <property type="entry name" value="T-box_sf"/>
</dbReference>
<dbReference type="EMBL" id="KB632364">
    <property type="protein sequence ID" value="ERL93549.1"/>
    <property type="molecule type" value="Genomic_DNA"/>
</dbReference>
<dbReference type="GO" id="GO:0007507">
    <property type="term" value="P:heart development"/>
    <property type="evidence" value="ECO:0007669"/>
    <property type="project" value="TreeGrafter"/>
</dbReference>
<keyword evidence="2 5" id="KW-0238">DNA-binding</keyword>
<keyword evidence="3" id="KW-0804">Transcription</keyword>
<dbReference type="HOGENOM" id="CLU_1645466_0_0_1"/>
<evidence type="ECO:0000259" key="7">
    <source>
        <dbReference type="PROSITE" id="PS50252"/>
    </source>
</evidence>
<dbReference type="AlphaFoldDB" id="N6UFL9"/>
<dbReference type="InterPro" id="IPR001699">
    <property type="entry name" value="TF_T-box"/>
</dbReference>
<evidence type="ECO:0000256" key="6">
    <source>
        <dbReference type="SAM" id="MobiDB-lite"/>
    </source>
</evidence>
<organism evidence="8">
    <name type="scientific">Dendroctonus ponderosae</name>
    <name type="common">Mountain pine beetle</name>
    <dbReference type="NCBI Taxonomy" id="77166"/>
    <lineage>
        <taxon>Eukaryota</taxon>
        <taxon>Metazoa</taxon>
        <taxon>Ecdysozoa</taxon>
        <taxon>Arthropoda</taxon>
        <taxon>Hexapoda</taxon>
        <taxon>Insecta</taxon>
        <taxon>Pterygota</taxon>
        <taxon>Neoptera</taxon>
        <taxon>Endopterygota</taxon>
        <taxon>Coleoptera</taxon>
        <taxon>Polyphaga</taxon>
        <taxon>Cucujiformia</taxon>
        <taxon>Curculionidae</taxon>
        <taxon>Scolytinae</taxon>
        <taxon>Dendroctonus</taxon>
    </lineage>
</organism>
<dbReference type="Proteomes" id="UP000030742">
    <property type="component" value="Unassembled WGS sequence"/>
</dbReference>
<evidence type="ECO:0000313" key="9">
    <source>
        <dbReference type="EMBL" id="ERL93549.1"/>
    </source>
</evidence>